<evidence type="ECO:0000313" key="10">
    <source>
        <dbReference type="EMBL" id="MBE9069585.1"/>
    </source>
</evidence>
<dbReference type="InterPro" id="IPR036001">
    <property type="entry name" value="PS_II_antenna-like_sf"/>
</dbReference>
<feature type="transmembrane region" description="Helical" evidence="9">
    <location>
        <begin position="208"/>
        <end position="229"/>
    </location>
</feature>
<evidence type="ECO:0000256" key="2">
    <source>
        <dbReference type="ARBA" id="ARBA00022494"/>
    </source>
</evidence>
<keyword evidence="11" id="KW-1185">Reference proteome</keyword>
<evidence type="ECO:0000256" key="3">
    <source>
        <dbReference type="ARBA" id="ARBA00022531"/>
    </source>
</evidence>
<dbReference type="GO" id="GO:0016168">
    <property type="term" value="F:chlorophyll binding"/>
    <property type="evidence" value="ECO:0007669"/>
    <property type="project" value="UniProtKB-KW"/>
</dbReference>
<reference evidence="10" key="1">
    <citation type="submission" date="2020-10" db="EMBL/GenBank/DDBJ databases">
        <authorList>
            <person name="Castelo-Branco R."/>
            <person name="Eusebio N."/>
            <person name="Adriana R."/>
            <person name="Vieira A."/>
            <person name="Brugerolle De Fraissinette N."/>
            <person name="Rezende De Castro R."/>
            <person name="Schneider M.P."/>
            <person name="Vasconcelos V."/>
            <person name="Leao P.N."/>
        </authorList>
    </citation>
    <scope>NUCLEOTIDE SEQUENCE</scope>
    <source>
        <strain evidence="10">LEGE 11479</strain>
    </source>
</reference>
<sequence length="487" mass="54219">MYASNKNQEQSAWWSGNARLIDLSNTFIVAHVAQAALIMLWAGAFTLFELAVFSPKEPLYTQGLILLPHLATEGWGVGSGGEIVDPSVWFKIGVIHIVAAAVLAAGAYFHRTRLPAGLEVASGNAAKFHFEWQDARQLGFILGHHLVILGLGALLFVAKAQFFGGLYDSSIGEVRLVTSPTLDPAAIWDYKTHLFDVSTLEDLVGGHIYVAVLLIVGGAWHILVPPFQWVRRVFLFSGDGILSYSLFGIALAGFAASYYCGFNSLAYPEEFYGPTLELQSSLLPRYFEAQPTLAAGYTSRIWLANAHFYLAFFFLQGGLWHFQRAMGFDIGSLRETWQQNLALASDNPSLTYQRSRLSQPQSISFLQYGLPQAESQSWLKQEQPFADYFYRPSQGIEHPSLTTINGIEKALYQTTYHFQKETFYQPSKQVDDETLFGYGSKSFKELYERPKTLANTSAYAKPIATVFYEPKRSGNGVHSSDVESKTV</sequence>
<dbReference type="EMBL" id="JADEXP010000294">
    <property type="protein sequence ID" value="MBE9069585.1"/>
    <property type="molecule type" value="Genomic_DNA"/>
</dbReference>
<keyword evidence="2" id="KW-0148">Chlorophyll</keyword>
<dbReference type="SUPFAM" id="SSF161077">
    <property type="entry name" value="Photosystem II antenna protein-like"/>
    <property type="match status" value="1"/>
</dbReference>
<keyword evidence="6" id="KW-0157">Chromophore</keyword>
<gene>
    <name evidence="10" type="ORF">IQ260_23340</name>
</gene>
<dbReference type="GO" id="GO:0031676">
    <property type="term" value="C:plasma membrane-derived thylakoid membrane"/>
    <property type="evidence" value="ECO:0007669"/>
    <property type="project" value="UniProtKB-SubCell"/>
</dbReference>
<evidence type="ECO:0000256" key="8">
    <source>
        <dbReference type="ARBA" id="ARBA00023136"/>
    </source>
</evidence>
<organism evidence="10 11">
    <name type="scientific">Leptolyngbya cf. ectocarpi LEGE 11479</name>
    <dbReference type="NCBI Taxonomy" id="1828722"/>
    <lineage>
        <taxon>Bacteria</taxon>
        <taxon>Bacillati</taxon>
        <taxon>Cyanobacteriota</taxon>
        <taxon>Cyanophyceae</taxon>
        <taxon>Leptolyngbyales</taxon>
        <taxon>Leptolyngbyaceae</taxon>
        <taxon>Leptolyngbya group</taxon>
        <taxon>Leptolyngbya</taxon>
    </lineage>
</organism>
<keyword evidence="8 9" id="KW-0472">Membrane</keyword>
<evidence type="ECO:0000313" key="11">
    <source>
        <dbReference type="Proteomes" id="UP000615026"/>
    </source>
</evidence>
<evidence type="ECO:0000256" key="4">
    <source>
        <dbReference type="ARBA" id="ARBA00022692"/>
    </source>
</evidence>
<dbReference type="Proteomes" id="UP000615026">
    <property type="component" value="Unassembled WGS sequence"/>
</dbReference>
<dbReference type="InterPro" id="IPR000932">
    <property type="entry name" value="PS_antenna-like"/>
</dbReference>
<keyword evidence="7" id="KW-0793">Thylakoid</keyword>
<protein>
    <submittedName>
        <fullName evidence="10">Chlorophyll a/b binding light-harvesting protein</fullName>
    </submittedName>
</protein>
<comment type="subcellular location">
    <subcellularLocation>
        <location evidence="1">Cellular thylakoid membrane</location>
        <topology evidence="1">Multi-pass membrane protein</topology>
    </subcellularLocation>
</comment>
<evidence type="ECO:0000256" key="7">
    <source>
        <dbReference type="ARBA" id="ARBA00023078"/>
    </source>
</evidence>
<name>A0A928ZY59_LEPEC</name>
<dbReference type="GO" id="GO:0009767">
    <property type="term" value="P:photosynthetic electron transport chain"/>
    <property type="evidence" value="ECO:0007669"/>
    <property type="project" value="InterPro"/>
</dbReference>
<dbReference type="GO" id="GO:0009521">
    <property type="term" value="C:photosystem"/>
    <property type="evidence" value="ECO:0007669"/>
    <property type="project" value="InterPro"/>
</dbReference>
<evidence type="ECO:0000256" key="9">
    <source>
        <dbReference type="SAM" id="Phobius"/>
    </source>
</evidence>
<evidence type="ECO:0000256" key="1">
    <source>
        <dbReference type="ARBA" id="ARBA00004636"/>
    </source>
</evidence>
<dbReference type="Pfam" id="PF00421">
    <property type="entry name" value="PSII"/>
    <property type="match status" value="1"/>
</dbReference>
<evidence type="ECO:0000256" key="6">
    <source>
        <dbReference type="ARBA" id="ARBA00022991"/>
    </source>
</evidence>
<accession>A0A928ZY59</accession>
<comment type="caution">
    <text evidence="10">The sequence shown here is derived from an EMBL/GenBank/DDBJ whole genome shotgun (WGS) entry which is preliminary data.</text>
</comment>
<proteinExistence type="predicted"/>
<feature type="transmembrane region" description="Helical" evidence="9">
    <location>
        <begin position="301"/>
        <end position="322"/>
    </location>
</feature>
<feature type="transmembrane region" description="Helical" evidence="9">
    <location>
        <begin position="27"/>
        <end position="48"/>
    </location>
</feature>
<dbReference type="AlphaFoldDB" id="A0A928ZY59"/>
<feature type="transmembrane region" description="Helical" evidence="9">
    <location>
        <begin position="138"/>
        <end position="158"/>
    </location>
</feature>
<dbReference type="RefSeq" id="WP_193995478.1">
    <property type="nucleotide sequence ID" value="NZ_JADEXP010000294.1"/>
</dbReference>
<keyword evidence="3" id="KW-0602">Photosynthesis</keyword>
<keyword evidence="5 9" id="KW-1133">Transmembrane helix</keyword>
<keyword evidence="4 9" id="KW-0812">Transmembrane</keyword>
<dbReference type="NCBIfam" id="TIGR03041">
    <property type="entry name" value="PS_antenn_a_b"/>
    <property type="match status" value="1"/>
</dbReference>
<evidence type="ECO:0000256" key="5">
    <source>
        <dbReference type="ARBA" id="ARBA00022989"/>
    </source>
</evidence>
<feature type="transmembrane region" description="Helical" evidence="9">
    <location>
        <begin position="241"/>
        <end position="259"/>
    </location>
</feature>
<feature type="transmembrane region" description="Helical" evidence="9">
    <location>
        <begin position="88"/>
        <end position="109"/>
    </location>
</feature>